<proteinExistence type="predicted"/>
<dbReference type="SUPFAM" id="SSF140500">
    <property type="entry name" value="BAS1536-like"/>
    <property type="match status" value="1"/>
</dbReference>
<name>E6TTB6_EVAC2</name>
<dbReference type="InterPro" id="IPR018540">
    <property type="entry name" value="Spo0E-like"/>
</dbReference>
<gene>
    <name evidence="2" type="ordered locus">Bcell_0167</name>
</gene>
<dbReference type="HOGENOM" id="CLU_2969664_0_0_9"/>
<accession>E6TTB6</accession>
<feature type="coiled-coil region" evidence="1">
    <location>
        <begin position="7"/>
        <end position="34"/>
    </location>
</feature>
<evidence type="ECO:0000313" key="3">
    <source>
        <dbReference type="Proteomes" id="UP000001401"/>
    </source>
</evidence>
<dbReference type="Pfam" id="PF09388">
    <property type="entry name" value="SpoOE-like"/>
    <property type="match status" value="1"/>
</dbReference>
<organism evidence="2 3">
    <name type="scientific">Evansella cellulosilytica (strain ATCC 21833 / DSM 2522 / FERM P-1141 / JCM 9156 / N-4)</name>
    <name type="common">Bacillus cellulosilyticus</name>
    <dbReference type="NCBI Taxonomy" id="649639"/>
    <lineage>
        <taxon>Bacteria</taxon>
        <taxon>Bacillati</taxon>
        <taxon>Bacillota</taxon>
        <taxon>Bacilli</taxon>
        <taxon>Bacillales</taxon>
        <taxon>Bacillaceae</taxon>
        <taxon>Evansella</taxon>
    </lineage>
</organism>
<dbReference type="KEGG" id="bco:Bcell_0167"/>
<protein>
    <submittedName>
        <fullName evidence="2">Sporulation stage 0, Spo0E-like regulatory phosphatase</fullName>
    </submittedName>
</protein>
<evidence type="ECO:0000256" key="1">
    <source>
        <dbReference type="SAM" id="Coils"/>
    </source>
</evidence>
<dbReference type="GO" id="GO:0043937">
    <property type="term" value="P:regulation of sporulation"/>
    <property type="evidence" value="ECO:0007669"/>
    <property type="project" value="InterPro"/>
</dbReference>
<dbReference type="InterPro" id="IPR036638">
    <property type="entry name" value="HLH_DNA-bd_sf"/>
</dbReference>
<dbReference type="RefSeq" id="WP_013486797.1">
    <property type="nucleotide sequence ID" value="NC_014829.1"/>
</dbReference>
<dbReference type="AlphaFoldDB" id="E6TTB6"/>
<sequence length="58" mass="6879">MNSTVSKKELLNQIETARDKMNKLSEKMNRTSHEVVEISTHLDDLLIKYQYLSIREKK</sequence>
<dbReference type="Gene3D" id="4.10.280.10">
    <property type="entry name" value="Helix-loop-helix DNA-binding domain"/>
    <property type="match status" value="1"/>
</dbReference>
<dbReference type="Proteomes" id="UP000001401">
    <property type="component" value="Chromosome"/>
</dbReference>
<keyword evidence="3" id="KW-1185">Reference proteome</keyword>
<dbReference type="GO" id="GO:0046983">
    <property type="term" value="F:protein dimerization activity"/>
    <property type="evidence" value="ECO:0007669"/>
    <property type="project" value="InterPro"/>
</dbReference>
<keyword evidence="1" id="KW-0175">Coiled coil</keyword>
<dbReference type="EMBL" id="CP002394">
    <property type="protein sequence ID" value="ADU28456.1"/>
    <property type="molecule type" value="Genomic_DNA"/>
</dbReference>
<dbReference type="OrthoDB" id="2893507at2"/>
<dbReference type="STRING" id="649639.Bcell_0167"/>
<evidence type="ECO:0000313" key="2">
    <source>
        <dbReference type="EMBL" id="ADU28456.1"/>
    </source>
</evidence>
<dbReference type="InterPro" id="IPR037208">
    <property type="entry name" value="Spo0E-like_sf"/>
</dbReference>
<reference evidence="2" key="1">
    <citation type="submission" date="2010-12" db="EMBL/GenBank/DDBJ databases">
        <title>Complete sequence of Bacillus cellulosilyticus DSM 2522.</title>
        <authorList>
            <consortium name="US DOE Joint Genome Institute"/>
            <person name="Lucas S."/>
            <person name="Copeland A."/>
            <person name="Lapidus A."/>
            <person name="Cheng J.-F."/>
            <person name="Bruce D."/>
            <person name="Goodwin L."/>
            <person name="Pitluck S."/>
            <person name="Chertkov O."/>
            <person name="Detter J.C."/>
            <person name="Han C."/>
            <person name="Tapia R."/>
            <person name="Land M."/>
            <person name="Hauser L."/>
            <person name="Jeffries C."/>
            <person name="Kyrpides N."/>
            <person name="Ivanova N."/>
            <person name="Mikhailova N."/>
            <person name="Brumm P."/>
            <person name="Mead D."/>
            <person name="Woyke T."/>
        </authorList>
    </citation>
    <scope>NUCLEOTIDE SEQUENCE [LARGE SCALE GENOMIC DNA]</scope>
    <source>
        <strain evidence="2">DSM 2522</strain>
    </source>
</reference>